<dbReference type="RefSeq" id="WP_156090345.1">
    <property type="nucleotide sequence ID" value="NZ_CP073767.1"/>
</dbReference>
<reference evidence="2" key="1">
    <citation type="submission" date="2021-04" db="EMBL/GenBank/DDBJ databases">
        <title>Dactylosporangium aurantiacum NRRL B-8018 full assembly.</title>
        <authorList>
            <person name="Hartkoorn R.C."/>
            <person name="Beaudoing E."/>
            <person name="Hot D."/>
        </authorList>
    </citation>
    <scope>NUCLEOTIDE SEQUENCE</scope>
    <source>
        <strain evidence="2">NRRL B-8018</strain>
    </source>
</reference>
<keyword evidence="3" id="KW-1185">Reference proteome</keyword>
<dbReference type="Pfam" id="PF09997">
    <property type="entry name" value="DUF2238"/>
    <property type="match status" value="1"/>
</dbReference>
<dbReference type="EMBL" id="CP073767">
    <property type="protein sequence ID" value="UWZ58670.1"/>
    <property type="molecule type" value="Genomic_DNA"/>
</dbReference>
<dbReference type="AlphaFoldDB" id="A0A9Q9IRM4"/>
<dbReference type="KEGG" id="daur:Daura_22375"/>
<proteinExistence type="predicted"/>
<name>A0A9Q9IRM4_9ACTN</name>
<gene>
    <name evidence="2" type="ORF">Daura_22375</name>
</gene>
<feature type="transmembrane region" description="Helical" evidence="1">
    <location>
        <begin position="67"/>
        <end position="89"/>
    </location>
</feature>
<evidence type="ECO:0000256" key="1">
    <source>
        <dbReference type="SAM" id="Phobius"/>
    </source>
</evidence>
<dbReference type="InterPro" id="IPR014509">
    <property type="entry name" value="YjdF-like"/>
</dbReference>
<organism evidence="2 3">
    <name type="scientific">Dactylosporangium aurantiacum</name>
    <dbReference type="NCBI Taxonomy" id="35754"/>
    <lineage>
        <taxon>Bacteria</taxon>
        <taxon>Bacillati</taxon>
        <taxon>Actinomycetota</taxon>
        <taxon>Actinomycetes</taxon>
        <taxon>Micromonosporales</taxon>
        <taxon>Micromonosporaceae</taxon>
        <taxon>Dactylosporangium</taxon>
    </lineage>
</organism>
<keyword evidence="1" id="KW-1133">Transmembrane helix</keyword>
<evidence type="ECO:0000313" key="3">
    <source>
        <dbReference type="Proteomes" id="UP001058003"/>
    </source>
</evidence>
<protein>
    <submittedName>
        <fullName evidence="2">Uncharacterized protein</fullName>
    </submittedName>
</protein>
<keyword evidence="1" id="KW-0812">Transmembrane</keyword>
<dbReference type="OrthoDB" id="3790530at2"/>
<sequence length="100" mass="11048">MTVLLLIRLGLLPALRHRALRHHGTLILLTTTIGLSIGVLWECYEWVGTHVLGIEMVVGYTDTIADLVMDGVGSLLAGIALVGWARLGFTHRRLRLRRPA</sequence>
<accession>A0A9Q9IRM4</accession>
<dbReference type="Proteomes" id="UP001058003">
    <property type="component" value="Chromosome"/>
</dbReference>
<keyword evidence="1" id="KW-0472">Membrane</keyword>
<evidence type="ECO:0000313" key="2">
    <source>
        <dbReference type="EMBL" id="UWZ58670.1"/>
    </source>
</evidence>
<feature type="transmembrane region" description="Helical" evidence="1">
    <location>
        <begin position="26"/>
        <end position="47"/>
    </location>
</feature>